<reference evidence="3" key="1">
    <citation type="submission" date="2016-11" db="EMBL/GenBank/DDBJ databases">
        <authorList>
            <person name="Varghese N."/>
            <person name="Submissions S."/>
        </authorList>
    </citation>
    <scope>NUCLEOTIDE SEQUENCE [LARGE SCALE GENOMIC DNA]</scope>
    <source>
        <strain evidence="3">DSM 12395</strain>
    </source>
</reference>
<dbReference type="Proteomes" id="UP000184148">
    <property type="component" value="Unassembled WGS sequence"/>
</dbReference>
<keyword evidence="3" id="KW-1185">Reference proteome</keyword>
<gene>
    <name evidence="2" type="ORF">SAMN02745133_00167</name>
</gene>
<dbReference type="PROSITE" id="PS01276">
    <property type="entry name" value="PEPTIDASE_U32"/>
    <property type="match status" value="1"/>
</dbReference>
<dbReference type="Pfam" id="PF12392">
    <property type="entry name" value="DUF3656"/>
    <property type="match status" value="1"/>
</dbReference>
<evidence type="ECO:0000313" key="3">
    <source>
        <dbReference type="Proteomes" id="UP000184148"/>
    </source>
</evidence>
<proteinExistence type="predicted"/>
<evidence type="ECO:0000313" key="2">
    <source>
        <dbReference type="EMBL" id="SHE33158.1"/>
    </source>
</evidence>
<dbReference type="OrthoDB" id="9807498at2"/>
<accession>A0A1M4SLY0</accession>
<feature type="domain" description="Peptidase U32 collagenase" evidence="1">
    <location>
        <begin position="395"/>
        <end position="514"/>
    </location>
</feature>
<organism evidence="2 3">
    <name type="scientific">Desulforamulus putei DSM 12395</name>
    <dbReference type="NCBI Taxonomy" id="1121429"/>
    <lineage>
        <taxon>Bacteria</taxon>
        <taxon>Bacillati</taxon>
        <taxon>Bacillota</taxon>
        <taxon>Clostridia</taxon>
        <taxon>Eubacteriales</taxon>
        <taxon>Peptococcaceae</taxon>
        <taxon>Desulforamulus</taxon>
    </lineage>
</organism>
<keyword evidence="2" id="KW-0378">Hydrolase</keyword>
<dbReference type="RefSeq" id="WP_073234199.1">
    <property type="nucleotide sequence ID" value="NZ_FQUY01000001.1"/>
</dbReference>
<dbReference type="InterPro" id="IPR001539">
    <property type="entry name" value="Peptidase_U32"/>
</dbReference>
<dbReference type="Pfam" id="PF01136">
    <property type="entry name" value="Peptidase_U32"/>
    <property type="match status" value="2"/>
</dbReference>
<dbReference type="InterPro" id="IPR020988">
    <property type="entry name" value="Pept_U32_collagenase"/>
</dbReference>
<evidence type="ECO:0000259" key="1">
    <source>
        <dbReference type="Pfam" id="PF12392"/>
    </source>
</evidence>
<dbReference type="GO" id="GO:0008233">
    <property type="term" value="F:peptidase activity"/>
    <property type="evidence" value="ECO:0007669"/>
    <property type="project" value="UniProtKB-KW"/>
</dbReference>
<dbReference type="GO" id="GO:0006508">
    <property type="term" value="P:proteolysis"/>
    <property type="evidence" value="ECO:0007669"/>
    <property type="project" value="UniProtKB-KW"/>
</dbReference>
<keyword evidence="2" id="KW-0645">Protease</keyword>
<sequence>MIQGPELLAPAGSWEALVAAVQNGADAVYLGGKMFNARQSANNFDHDELARAVEYAHIRGVRIYVTVNILLADHELEEALGFLHFLQNAGVDAAILQDLGLARLAREVIPELSIHASTQMTVHNIPGVRLMQQSGFDRIVLAREMSLEEIAAIKQETGADLEVFVHGALCVCYSGQCLMSSLIGGRSGNRGKCAQPCRLQYRLVDEKGRTLADPGRVGEYLLSPRDINTGAYIPQLIDAGINSFKIEGRMKRPEYVATVVRIYRNLIDRALENKNHYRVEKKEARDLAQIFNRDFSPGYLFGNPGRDLMSFKRPNNRGVRLGRVKGYNPGNKTIEIMLEEPLRVGDGIEVWVSEGGRSGVEVNSILVNDKPVEFAPAGTLVGLSIPGKIRPGDRVFKTHDAALMERARETFTSPRETRKIPLQLWVRARVGEPMYLRVVDHQGFTAEGYSDEICQEARKRPLTAEFLKEQLDRLGNTPFALADLEADLEDRVILPVREINELRRRVLADLEQKRAGTFRRPGLAEHLFKQRLRGAFSRIHKHEPPRTTEPLLAVNVTDITSLQAAVSYGADIVYFGGESYRSKGIVTEKDLQYGLEFCQKNGVSLVLNSPRILHDNELSSFTGLLQRVVDLPLNGILVGNLGLLKIIKEYTDKPVIGDFTLNVFNTATLHYLKEQGVARAVLSPELTIKQMQEMAATTPLPLEALVQGALPLMNSKYCPVGSVLGDFSTGKKCTGPCSSKRCGLKDRMGLVFPIEVDRYCRMHLFNAKDLCVIEDVPVLLASGITVLRIEAKKENHEYVARTVNHYRKAITRYKHGMRDERKDREAKEDLEQLSAAGITKGHYFRGVI</sequence>
<dbReference type="PANTHER" id="PTHR30217">
    <property type="entry name" value="PEPTIDASE U32 FAMILY"/>
    <property type="match status" value="1"/>
</dbReference>
<dbReference type="InterPro" id="IPR051454">
    <property type="entry name" value="RNA/ubiquinone_mod_enzymes"/>
</dbReference>
<dbReference type="PANTHER" id="PTHR30217:SF10">
    <property type="entry name" value="23S RRNA 5-HYDROXYCYTIDINE C2501 SYNTHASE"/>
    <property type="match status" value="1"/>
</dbReference>
<dbReference type="EMBL" id="FQUY01000001">
    <property type="protein sequence ID" value="SHE33158.1"/>
    <property type="molecule type" value="Genomic_DNA"/>
</dbReference>
<dbReference type="AlphaFoldDB" id="A0A1M4SLY0"/>
<dbReference type="STRING" id="1121429.SAMN02745133_00167"/>
<name>A0A1M4SLY0_9FIRM</name>
<protein>
    <submittedName>
        <fullName evidence="2">Putative protease</fullName>
    </submittedName>
</protein>